<feature type="compositionally biased region" description="Polar residues" evidence="1">
    <location>
        <begin position="571"/>
        <end position="583"/>
    </location>
</feature>
<proteinExistence type="predicted"/>
<keyword evidence="3" id="KW-1185">Reference proteome</keyword>
<name>A0A9Q0RNP1_BLOTA</name>
<feature type="region of interest" description="Disordered" evidence="1">
    <location>
        <begin position="564"/>
        <end position="583"/>
    </location>
</feature>
<evidence type="ECO:0000313" key="3">
    <source>
        <dbReference type="Proteomes" id="UP001142055"/>
    </source>
</evidence>
<dbReference type="EMBL" id="JAPWDV010000002">
    <property type="protein sequence ID" value="KAJ6220926.1"/>
    <property type="molecule type" value="Genomic_DNA"/>
</dbReference>
<sequence length="960" mass="107049">MSEPSIESLLAAADSATSIVQPEVPISNPSAQEGSSNILATTTTSAEIPLSIQLADQNLTLENGQWIEKDGQIVFLLPDTNINQIFITPESFGLLQSAEGIPVSTTVLPEGYTIENIESNTNIITDNSTTTTETMVNNNNNNENEVLVKLESVPIDTSVETGILKSTSDEQTSAIVDLINQTVDAVDASETSVPKLTENSIPEIASQILDIKEPVAIKSVVQPIDIENKSSSTIFQLSQQTQVEMEAPRVETTKKNENQVNSNVKLCSITEVKTTTNHKLISVLPCITSAQRSPIQRVQLTQTFTPTKKNYIMENVHAHVQKTQLANSPKTYSRRNIVWLTPESELNGRASKDVLRDSSKLTTTIELAEGDNELDQSFQSITEEDSNSINLPKEYNNNNKSLAVELNHTEKMEIGTCLIGMQSSMDKVVDSKTPLLPKKQEPLNINVDPQLETEKTIKVHLTSSTPKNLFVLKCAPKLSTKESENTNEISSKRRSTRVNSISNKIDSIKQNETPIDSSVISRKRNHLNESNPNTPIKSIVLETKRKDTPRKNVTFKMDNAIIENKEKHDSNLQSSPTFTGDSTSYSLLNDTRDSSYCNSYVKNNLNIHIRIQPAASSLTALKTECNLNCQKNCGFKSATLLALHHHSKSCTGNKSLRRTIIPVAQISPSKSIIVKETEEDSHPDNSPHHLEGCEDSSEKSISDIPEDDSDDDSDDDTITMNGFAEKGIAWVDTKIGLWPALIMKIFPQTKMVSLNLIEYPAKPISTKVSVNSLYNYDDGLKKRNQWKESEQLLKAVAKVEAYSRKILIGEEVNTLKYFSFNNNLESLPKLSIDSLKITNFIISGKVEAHLIGIFKETIDSERHKKFSQINKDNQLKQKGGFGPIRENQQQEELIEYCTNLFKSQLKSDLPDFSYFFNVWIPEAIIKSINRLYSIDCSMAEEIFQHESSKESINNTDKFDD</sequence>
<dbReference type="AlphaFoldDB" id="A0A9Q0RNP1"/>
<dbReference type="OMA" id="SAMICDI"/>
<evidence type="ECO:0000256" key="1">
    <source>
        <dbReference type="SAM" id="MobiDB-lite"/>
    </source>
</evidence>
<protein>
    <recommendedName>
        <fullName evidence="4">PWWP domain-containing protein</fullName>
    </recommendedName>
</protein>
<accession>A0A9Q0RNP1</accession>
<organism evidence="2 3">
    <name type="scientific">Blomia tropicalis</name>
    <name type="common">Mite</name>
    <dbReference type="NCBI Taxonomy" id="40697"/>
    <lineage>
        <taxon>Eukaryota</taxon>
        <taxon>Metazoa</taxon>
        <taxon>Ecdysozoa</taxon>
        <taxon>Arthropoda</taxon>
        <taxon>Chelicerata</taxon>
        <taxon>Arachnida</taxon>
        <taxon>Acari</taxon>
        <taxon>Acariformes</taxon>
        <taxon>Sarcoptiformes</taxon>
        <taxon>Astigmata</taxon>
        <taxon>Glycyphagoidea</taxon>
        <taxon>Echimyopodidae</taxon>
        <taxon>Blomia</taxon>
    </lineage>
</organism>
<gene>
    <name evidence="2" type="ORF">RDWZM_006738</name>
</gene>
<evidence type="ECO:0008006" key="4">
    <source>
        <dbReference type="Google" id="ProtNLM"/>
    </source>
</evidence>
<feature type="compositionally biased region" description="Acidic residues" evidence="1">
    <location>
        <begin position="704"/>
        <end position="717"/>
    </location>
</feature>
<feature type="compositionally biased region" description="Basic and acidic residues" evidence="1">
    <location>
        <begin position="676"/>
        <end position="701"/>
    </location>
</feature>
<dbReference type="Proteomes" id="UP001142055">
    <property type="component" value="Chromosome 2"/>
</dbReference>
<reference evidence="2" key="1">
    <citation type="submission" date="2022-12" db="EMBL/GenBank/DDBJ databases">
        <title>Genome assemblies of Blomia tropicalis.</title>
        <authorList>
            <person name="Cui Y."/>
        </authorList>
    </citation>
    <scope>NUCLEOTIDE SEQUENCE</scope>
    <source>
        <tissue evidence="2">Adult mites</tissue>
    </source>
</reference>
<feature type="region of interest" description="Disordered" evidence="1">
    <location>
        <begin position="676"/>
        <end position="718"/>
    </location>
</feature>
<evidence type="ECO:0000313" key="2">
    <source>
        <dbReference type="EMBL" id="KAJ6220926.1"/>
    </source>
</evidence>
<comment type="caution">
    <text evidence="2">The sequence shown here is derived from an EMBL/GenBank/DDBJ whole genome shotgun (WGS) entry which is preliminary data.</text>
</comment>